<gene>
    <name evidence="2" type="ORF">DSM19430T_22420</name>
</gene>
<evidence type="ECO:0000313" key="3">
    <source>
        <dbReference type="Proteomes" id="UP000503820"/>
    </source>
</evidence>
<dbReference type="Proteomes" id="UP000503820">
    <property type="component" value="Unassembled WGS sequence"/>
</dbReference>
<name>A0A7J0BV71_9BACT</name>
<proteinExistence type="predicted"/>
<evidence type="ECO:0000259" key="1">
    <source>
        <dbReference type="Pfam" id="PF17680"/>
    </source>
</evidence>
<keyword evidence="3" id="KW-1185">Reference proteome</keyword>
<comment type="caution">
    <text evidence="2">The sequence shown here is derived from an EMBL/GenBank/DDBJ whole genome shotgun (WGS) entry which is preliminary data.</text>
</comment>
<organism evidence="2 3">
    <name type="scientific">Desulfovibrio psychrotolerans</name>
    <dbReference type="NCBI Taxonomy" id="415242"/>
    <lineage>
        <taxon>Bacteria</taxon>
        <taxon>Pseudomonadati</taxon>
        <taxon>Thermodesulfobacteriota</taxon>
        <taxon>Desulfovibrionia</taxon>
        <taxon>Desulfovibrionales</taxon>
        <taxon>Desulfovibrionaceae</taxon>
        <taxon>Desulfovibrio</taxon>
    </lineage>
</organism>
<reference evidence="2 3" key="1">
    <citation type="submission" date="2020-05" db="EMBL/GenBank/DDBJ databases">
        <title>Draft genome sequence of Desulfovibrio psychrotolerans JS1T.</title>
        <authorList>
            <person name="Ueno A."/>
            <person name="Tamazawa S."/>
            <person name="Tamamura S."/>
            <person name="Murakami T."/>
            <person name="Kiyama T."/>
            <person name="Inomata H."/>
            <person name="Amano Y."/>
            <person name="Miyakawa K."/>
            <person name="Tamaki H."/>
            <person name="Naganuma T."/>
            <person name="Kaneko K."/>
        </authorList>
    </citation>
    <scope>NUCLEOTIDE SEQUENCE [LARGE SCALE GENOMIC DNA]</scope>
    <source>
        <strain evidence="2 3">JS1</strain>
    </source>
</reference>
<dbReference type="InterPro" id="IPR041215">
    <property type="entry name" value="FlgO_dom"/>
</dbReference>
<dbReference type="AlphaFoldDB" id="A0A7J0BV71"/>
<evidence type="ECO:0000313" key="2">
    <source>
        <dbReference type="EMBL" id="GFM37558.1"/>
    </source>
</evidence>
<protein>
    <recommendedName>
        <fullName evidence="1">FlgO domain-containing protein</fullName>
    </recommendedName>
</protein>
<dbReference type="Pfam" id="PF17680">
    <property type="entry name" value="FlgO"/>
    <property type="match status" value="1"/>
</dbReference>
<feature type="domain" description="FlgO" evidence="1">
    <location>
        <begin position="58"/>
        <end position="186"/>
    </location>
</feature>
<dbReference type="EMBL" id="BLVP01000008">
    <property type="protein sequence ID" value="GFM37558.1"/>
    <property type="molecule type" value="Genomic_DNA"/>
</dbReference>
<accession>A0A7J0BV71</accession>
<sequence>MLHSIVRIIVMLICLLLPVAASAGIFDFWKDEPKAPPAPAPVNLPLAAFKIGEVLDSQLVERLGLLEGPAKGYTLIVTTPVDLNNLEASSPLGRQMGEELALWFVQSGYKVQEIRKGRTVLFDPKNGETLLTRRSNLLGNENVRSALIMATTYSQTAKNVRFNVRLLHAATNEVVAMASQTVPMNAELRTLVAESSPVSGMQGIPGMPGMSGGARNIGIMPSVGTRLP</sequence>
<dbReference type="RefSeq" id="WP_174410141.1">
    <property type="nucleotide sequence ID" value="NZ_BLVP01000008.1"/>
</dbReference>